<dbReference type="PROSITE" id="PS00639">
    <property type="entry name" value="THIOL_PROTEASE_HIS"/>
    <property type="match status" value="1"/>
</dbReference>
<dbReference type="SUPFAM" id="SSF54001">
    <property type="entry name" value="Cysteine proteinases"/>
    <property type="match status" value="1"/>
</dbReference>
<dbReference type="PRINTS" id="PR00705">
    <property type="entry name" value="PAPAIN"/>
</dbReference>
<dbReference type="EMBL" id="GG679598">
    <property type="protein sequence ID" value="EER07867.1"/>
    <property type="molecule type" value="Genomic_DNA"/>
</dbReference>
<keyword evidence="2" id="KW-0865">Zymogen</keyword>
<feature type="domain" description="Peptidase C1A papain C-terminal" evidence="5">
    <location>
        <begin position="122"/>
        <end position="341"/>
    </location>
</feature>
<feature type="signal peptide" evidence="4">
    <location>
        <begin position="1"/>
        <end position="18"/>
    </location>
</feature>
<evidence type="ECO:0000313" key="8">
    <source>
        <dbReference type="Proteomes" id="UP000007800"/>
    </source>
</evidence>
<dbReference type="SMART" id="SM00848">
    <property type="entry name" value="Inhibitor_I29"/>
    <property type="match status" value="1"/>
</dbReference>
<dbReference type="GO" id="GO:0008234">
    <property type="term" value="F:cysteine-type peptidase activity"/>
    <property type="evidence" value="ECO:0007669"/>
    <property type="project" value="InterPro"/>
</dbReference>
<evidence type="ECO:0000256" key="4">
    <source>
        <dbReference type="SAM" id="SignalP"/>
    </source>
</evidence>
<dbReference type="InterPro" id="IPR039417">
    <property type="entry name" value="Peptidase_C1A_papain-like"/>
</dbReference>
<dbReference type="OrthoDB" id="10253408at2759"/>
<evidence type="ECO:0000313" key="7">
    <source>
        <dbReference type="EMBL" id="EER07867.1"/>
    </source>
</evidence>
<dbReference type="AlphaFoldDB" id="C5L5X6"/>
<evidence type="ECO:0000259" key="6">
    <source>
        <dbReference type="SMART" id="SM00848"/>
    </source>
</evidence>
<dbReference type="InterPro" id="IPR000668">
    <property type="entry name" value="Peptidase_C1A_C"/>
</dbReference>
<gene>
    <name evidence="7" type="ORF">Pmar_PMAR011359</name>
</gene>
<evidence type="ECO:0000256" key="1">
    <source>
        <dbReference type="ARBA" id="ARBA00008455"/>
    </source>
</evidence>
<dbReference type="InterPro" id="IPR013128">
    <property type="entry name" value="Peptidase_C1A"/>
</dbReference>
<dbReference type="Pfam" id="PF00112">
    <property type="entry name" value="Peptidase_C1"/>
    <property type="match status" value="1"/>
</dbReference>
<accession>C5L5X6</accession>
<dbReference type="Gene3D" id="3.90.70.10">
    <property type="entry name" value="Cysteine proteinases"/>
    <property type="match status" value="1"/>
</dbReference>
<evidence type="ECO:0000256" key="2">
    <source>
        <dbReference type="ARBA" id="ARBA00023145"/>
    </source>
</evidence>
<name>C5L5X6_PERM5</name>
<dbReference type="Proteomes" id="UP000007800">
    <property type="component" value="Unassembled WGS sequence"/>
</dbReference>
<feature type="domain" description="Cathepsin propeptide inhibitor" evidence="6">
    <location>
        <begin position="31"/>
        <end position="87"/>
    </location>
</feature>
<dbReference type="InParanoid" id="C5L5X6"/>
<dbReference type="InterPro" id="IPR025660">
    <property type="entry name" value="Pept_his_AS"/>
</dbReference>
<organism evidence="8">
    <name type="scientific">Perkinsus marinus (strain ATCC 50983 / TXsc)</name>
    <dbReference type="NCBI Taxonomy" id="423536"/>
    <lineage>
        <taxon>Eukaryota</taxon>
        <taxon>Sar</taxon>
        <taxon>Alveolata</taxon>
        <taxon>Perkinsozoa</taxon>
        <taxon>Perkinsea</taxon>
        <taxon>Perkinsida</taxon>
        <taxon>Perkinsidae</taxon>
        <taxon>Perkinsus</taxon>
    </lineage>
</organism>
<proteinExistence type="inferred from homology"/>
<dbReference type="PANTHER" id="PTHR12411">
    <property type="entry name" value="CYSTEINE PROTEASE FAMILY C1-RELATED"/>
    <property type="match status" value="1"/>
</dbReference>
<feature type="chain" id="PRO_5018533568" evidence="4">
    <location>
        <begin position="19"/>
        <end position="361"/>
    </location>
</feature>
<dbReference type="InterPro" id="IPR038765">
    <property type="entry name" value="Papain-like_cys_pep_sf"/>
</dbReference>
<comment type="similarity">
    <text evidence="1">Belongs to the peptidase C1 family.</text>
</comment>
<dbReference type="GeneID" id="9043313"/>
<keyword evidence="3" id="KW-1015">Disulfide bond</keyword>
<dbReference type="RefSeq" id="XP_002776051.1">
    <property type="nucleotide sequence ID" value="XM_002776005.1"/>
</dbReference>
<dbReference type="FunFam" id="3.90.70.10:FF:000039">
    <property type="entry name" value="Cysteine proteinase 2, putative"/>
    <property type="match status" value="1"/>
</dbReference>
<dbReference type="OMA" id="MTHAEYL"/>
<keyword evidence="8" id="KW-1185">Reference proteome</keyword>
<keyword evidence="4" id="KW-0732">Signal</keyword>
<evidence type="ECO:0000259" key="5">
    <source>
        <dbReference type="SMART" id="SM00645"/>
    </source>
</evidence>
<dbReference type="Pfam" id="PF08246">
    <property type="entry name" value="Inhibitor_I29"/>
    <property type="match status" value="1"/>
</dbReference>
<evidence type="ECO:0000256" key="3">
    <source>
        <dbReference type="ARBA" id="ARBA00023157"/>
    </source>
</evidence>
<reference evidence="7 8" key="1">
    <citation type="submission" date="2008-07" db="EMBL/GenBank/DDBJ databases">
        <authorList>
            <person name="El-Sayed N."/>
            <person name="Caler E."/>
            <person name="Inman J."/>
            <person name="Amedeo P."/>
            <person name="Hass B."/>
            <person name="Wortman J."/>
        </authorList>
    </citation>
    <scope>NUCLEOTIDE SEQUENCE [LARGE SCALE GENOMIC DNA]</scope>
    <source>
        <strain evidence="8">ATCC 50983 / TXsc</strain>
    </source>
</reference>
<dbReference type="CDD" id="cd02248">
    <property type="entry name" value="Peptidase_C1A"/>
    <property type="match status" value="1"/>
</dbReference>
<protein>
    <submittedName>
        <fullName evidence="7">Cathepsin L, putative</fullName>
    </submittedName>
</protein>
<dbReference type="InterPro" id="IPR013201">
    <property type="entry name" value="Prot_inhib_I29"/>
</dbReference>
<dbReference type="PROSITE" id="PS00139">
    <property type="entry name" value="THIOL_PROTEASE_CYS"/>
    <property type="match status" value="1"/>
</dbReference>
<sequence length="361" mass="39949">MRIILSLILLTILPSVESLLESHKGTVHSAFIGFQYKFGKKYESKEEEIKRNAIFQVNLHHIEQINARNLSYKLGVNEYTDLTHEEFAALKLGILKMSLRKDDNWISLANSSLLVSADTTQLAASVDWRNKSVLTPIKDQGHCGSCWAFSSTGALEAQYAIATGKLLSLSEQQLVDCSSSYGNHGCNGGWMQYAYDYIKSSGIDQESTYPYEASDNTCQKSLEKLSDGLPVGEVTGYHMLEQTEQALMTRLVAAPVSVAMYASDPDFQFYKSGVYSSDTCNGGLDHAVVAVGYGNENGEDYFIGRNSWGTSWGQDGYFYLKRGVPGYGECTILEYMCVADLKTTTSETSNHSTIMIRKKAS</sequence>
<dbReference type="SMART" id="SM00645">
    <property type="entry name" value="Pept_C1"/>
    <property type="match status" value="1"/>
</dbReference>
<dbReference type="InterPro" id="IPR000169">
    <property type="entry name" value="Pept_cys_AS"/>
</dbReference>
<dbReference type="GO" id="GO:0006508">
    <property type="term" value="P:proteolysis"/>
    <property type="evidence" value="ECO:0007669"/>
    <property type="project" value="InterPro"/>
</dbReference>